<evidence type="ECO:0000259" key="1">
    <source>
        <dbReference type="Pfam" id="PF01248"/>
    </source>
</evidence>
<evidence type="ECO:0000313" key="2">
    <source>
        <dbReference type="EMBL" id="HIS23988.1"/>
    </source>
</evidence>
<sequence>MKDITGTLTICRKAGKLTGGMDEVKNCCRRGDAYGVIVSSDISDNSLSEISYVCDTEGVQMYKIGLTTDEIGSALGKAFAILAVTDGGFMKAMKKGLTEL</sequence>
<organism evidence="2 3">
    <name type="scientific">Candidatus Faeciplasma gallinarum</name>
    <dbReference type="NCBI Taxonomy" id="2840799"/>
    <lineage>
        <taxon>Bacteria</taxon>
        <taxon>Bacillati</taxon>
        <taxon>Bacillota</taxon>
        <taxon>Clostridia</taxon>
        <taxon>Eubacteriales</taxon>
        <taxon>Oscillospiraceae</taxon>
        <taxon>Oscillospiraceae incertae sedis</taxon>
        <taxon>Candidatus Faeciplasma</taxon>
    </lineage>
</organism>
<dbReference type="Pfam" id="PF01248">
    <property type="entry name" value="Ribosomal_L7Ae"/>
    <property type="match status" value="1"/>
</dbReference>
<gene>
    <name evidence="2" type="ORF">IAD01_01080</name>
</gene>
<dbReference type="AlphaFoldDB" id="A0A9D1EMF4"/>
<feature type="domain" description="Ribosomal protein eL8/eL30/eS12/Gadd45" evidence="1">
    <location>
        <begin position="4"/>
        <end position="89"/>
    </location>
</feature>
<protein>
    <submittedName>
        <fullName evidence="2">Ribosomal L7Ae/L30e/S12e/Gadd45 family protein</fullName>
    </submittedName>
</protein>
<evidence type="ECO:0000313" key="3">
    <source>
        <dbReference type="Proteomes" id="UP000823982"/>
    </source>
</evidence>
<dbReference type="Gene3D" id="3.30.1330.30">
    <property type="match status" value="1"/>
</dbReference>
<name>A0A9D1EMF4_9FIRM</name>
<comment type="caution">
    <text evidence="2">The sequence shown here is derived from an EMBL/GenBank/DDBJ whole genome shotgun (WGS) entry which is preliminary data.</text>
</comment>
<dbReference type="EMBL" id="DVIR01000008">
    <property type="protein sequence ID" value="HIS23988.1"/>
    <property type="molecule type" value="Genomic_DNA"/>
</dbReference>
<dbReference type="Proteomes" id="UP000823982">
    <property type="component" value="Unassembled WGS sequence"/>
</dbReference>
<reference evidence="2" key="1">
    <citation type="submission" date="2020-10" db="EMBL/GenBank/DDBJ databases">
        <authorList>
            <person name="Gilroy R."/>
        </authorList>
    </citation>
    <scope>NUCLEOTIDE SEQUENCE</scope>
    <source>
        <strain evidence="2">CHK157-1446</strain>
    </source>
</reference>
<dbReference type="InterPro" id="IPR004038">
    <property type="entry name" value="Ribosomal_eL8/eL30/eS12/Gad45"/>
</dbReference>
<dbReference type="InterPro" id="IPR029064">
    <property type="entry name" value="Ribosomal_eL30-like_sf"/>
</dbReference>
<dbReference type="SUPFAM" id="SSF55315">
    <property type="entry name" value="L30e-like"/>
    <property type="match status" value="1"/>
</dbReference>
<proteinExistence type="predicted"/>
<accession>A0A9D1EMF4</accession>
<reference evidence="2" key="2">
    <citation type="journal article" date="2021" name="PeerJ">
        <title>Extensive microbial diversity within the chicken gut microbiome revealed by metagenomics and culture.</title>
        <authorList>
            <person name="Gilroy R."/>
            <person name="Ravi A."/>
            <person name="Getino M."/>
            <person name="Pursley I."/>
            <person name="Horton D.L."/>
            <person name="Alikhan N.F."/>
            <person name="Baker D."/>
            <person name="Gharbi K."/>
            <person name="Hall N."/>
            <person name="Watson M."/>
            <person name="Adriaenssens E.M."/>
            <person name="Foster-Nyarko E."/>
            <person name="Jarju S."/>
            <person name="Secka A."/>
            <person name="Antonio M."/>
            <person name="Oren A."/>
            <person name="Chaudhuri R.R."/>
            <person name="La Ragione R."/>
            <person name="Hildebrand F."/>
            <person name="Pallen M.J."/>
        </authorList>
    </citation>
    <scope>NUCLEOTIDE SEQUENCE</scope>
    <source>
        <strain evidence="2">CHK157-1446</strain>
    </source>
</reference>